<reference evidence="2 3" key="1">
    <citation type="journal article" date="2022" name="Nat. Ecol. Evol.">
        <title>A masculinizing supergene underlies an exaggerated male reproductive morph in a spider.</title>
        <authorList>
            <person name="Hendrickx F."/>
            <person name="De Corte Z."/>
            <person name="Sonet G."/>
            <person name="Van Belleghem S.M."/>
            <person name="Kostlbacher S."/>
            <person name="Vangestel C."/>
        </authorList>
    </citation>
    <scope>NUCLEOTIDE SEQUENCE [LARGE SCALE GENOMIC DNA]</scope>
    <source>
        <strain evidence="2">W744_W776</strain>
    </source>
</reference>
<feature type="region of interest" description="Disordered" evidence="1">
    <location>
        <begin position="36"/>
        <end position="72"/>
    </location>
</feature>
<keyword evidence="3" id="KW-1185">Reference proteome</keyword>
<proteinExistence type="predicted"/>
<dbReference type="EMBL" id="JAFNEN010000390">
    <property type="protein sequence ID" value="KAG8184059.1"/>
    <property type="molecule type" value="Genomic_DNA"/>
</dbReference>
<sequence length="72" mass="7912">MSCFSVIHKSAHQEDCALEAHLNPFSPSPLTNEISIRERPWSSRPLPASPHHHPLPIPVSPSSQPKLNSGEV</sequence>
<accession>A0AAV6UJX1</accession>
<name>A0AAV6UJX1_9ARAC</name>
<gene>
    <name evidence="2" type="ORF">JTE90_011556</name>
</gene>
<comment type="caution">
    <text evidence="2">The sequence shown here is derived from an EMBL/GenBank/DDBJ whole genome shotgun (WGS) entry which is preliminary data.</text>
</comment>
<organism evidence="2 3">
    <name type="scientific">Oedothorax gibbosus</name>
    <dbReference type="NCBI Taxonomy" id="931172"/>
    <lineage>
        <taxon>Eukaryota</taxon>
        <taxon>Metazoa</taxon>
        <taxon>Ecdysozoa</taxon>
        <taxon>Arthropoda</taxon>
        <taxon>Chelicerata</taxon>
        <taxon>Arachnida</taxon>
        <taxon>Araneae</taxon>
        <taxon>Araneomorphae</taxon>
        <taxon>Entelegynae</taxon>
        <taxon>Araneoidea</taxon>
        <taxon>Linyphiidae</taxon>
        <taxon>Erigoninae</taxon>
        <taxon>Oedothorax</taxon>
    </lineage>
</organism>
<evidence type="ECO:0000313" key="2">
    <source>
        <dbReference type="EMBL" id="KAG8184059.1"/>
    </source>
</evidence>
<dbReference type="AlphaFoldDB" id="A0AAV6UJX1"/>
<dbReference type="Proteomes" id="UP000827092">
    <property type="component" value="Unassembled WGS sequence"/>
</dbReference>
<protein>
    <submittedName>
        <fullName evidence="2">Uncharacterized protein</fullName>
    </submittedName>
</protein>
<feature type="compositionally biased region" description="Polar residues" evidence="1">
    <location>
        <begin position="60"/>
        <end position="72"/>
    </location>
</feature>
<evidence type="ECO:0000256" key="1">
    <source>
        <dbReference type="SAM" id="MobiDB-lite"/>
    </source>
</evidence>
<evidence type="ECO:0000313" key="3">
    <source>
        <dbReference type="Proteomes" id="UP000827092"/>
    </source>
</evidence>